<dbReference type="GO" id="GO:0005814">
    <property type="term" value="C:centriole"/>
    <property type="evidence" value="ECO:0007669"/>
    <property type="project" value="UniProtKB-SubCell"/>
</dbReference>
<dbReference type="PANTHER" id="PTHR31477:SF1">
    <property type="entry name" value="CENTROSOMAL PROTEIN OF 44 KDA"/>
    <property type="match status" value="1"/>
</dbReference>
<evidence type="ECO:0000256" key="5">
    <source>
        <dbReference type="ARBA" id="ARBA00022490"/>
    </source>
</evidence>
<evidence type="ECO:0000256" key="1">
    <source>
        <dbReference type="ARBA" id="ARBA00004114"/>
    </source>
</evidence>
<keyword evidence="6" id="KW-0175">Coiled coil</keyword>
<comment type="caution">
    <text evidence="11">The sequence shown here is derived from an EMBL/GenBank/DDBJ whole genome shotgun (WGS) entry which is preliminary data.</text>
</comment>
<keyword evidence="5" id="KW-0963">Cytoplasm</keyword>
<evidence type="ECO:0000256" key="7">
    <source>
        <dbReference type="ARBA" id="ARBA00023212"/>
    </source>
</evidence>
<sequence length="232" mass="26967">MTDLRHYATRLRKLLRKMLYPKWYSVRVESGNIQDLLQCLHYGFLDYSFYVTNLLTTTKYELRGKTDTRFLGSCFRFLRNECQFFPSLTVSQFVSNSFLLKKLELVGDILTIIKIKHEEMQDANSRNEAKWTNVNRGSLNGVYVDNHLYTANTKSVNQMIENRKVPNNGERRGAFGHGNSQTNTTYKENNAPCSSFKIPSKSTVHKKRTQEGVVDSDVFEVRMVNLIARVHY</sequence>
<evidence type="ECO:0000256" key="4">
    <source>
        <dbReference type="ARBA" id="ARBA00014053"/>
    </source>
</evidence>
<evidence type="ECO:0000313" key="11">
    <source>
        <dbReference type="EMBL" id="CCI48765.1"/>
    </source>
</evidence>
<evidence type="ECO:0000256" key="9">
    <source>
        <dbReference type="SAM" id="MobiDB-lite"/>
    </source>
</evidence>
<organism evidence="11 12">
    <name type="scientific">Albugo candida</name>
    <dbReference type="NCBI Taxonomy" id="65357"/>
    <lineage>
        <taxon>Eukaryota</taxon>
        <taxon>Sar</taxon>
        <taxon>Stramenopiles</taxon>
        <taxon>Oomycota</taxon>
        <taxon>Peronosporomycetes</taxon>
        <taxon>Albuginales</taxon>
        <taxon>Albuginaceae</taxon>
        <taxon>Albugo</taxon>
    </lineage>
</organism>
<dbReference type="InterPro" id="IPR029157">
    <property type="entry name" value="CEP44_CC"/>
</dbReference>
<protein>
    <recommendedName>
        <fullName evidence="4">Centrosomal protein of 44 kDa</fullName>
    </recommendedName>
</protein>
<feature type="region of interest" description="Disordered" evidence="9">
    <location>
        <begin position="166"/>
        <end position="194"/>
    </location>
</feature>
<proteinExistence type="predicted"/>
<dbReference type="EMBL" id="CAIX01000247">
    <property type="protein sequence ID" value="CCI48765.1"/>
    <property type="molecule type" value="Genomic_DNA"/>
</dbReference>
<feature type="domain" description="Centrosomal CEP44" evidence="10">
    <location>
        <begin position="3"/>
        <end position="126"/>
    </location>
</feature>
<dbReference type="OrthoDB" id="259598at2759"/>
<reference evidence="11 12" key="1">
    <citation type="submission" date="2012-05" db="EMBL/GenBank/DDBJ databases">
        <title>Recombination and specialization in a pathogen metapopulation.</title>
        <authorList>
            <person name="Gardiner A."/>
            <person name="Kemen E."/>
            <person name="Schultz-Larsen T."/>
            <person name="MacLean D."/>
            <person name="Van Oosterhout C."/>
            <person name="Jones J.D.G."/>
        </authorList>
    </citation>
    <scope>NUCLEOTIDE SEQUENCE [LARGE SCALE GENOMIC DNA]</scope>
    <source>
        <strain evidence="11 12">Ac Nc2</strain>
    </source>
</reference>
<evidence type="ECO:0000256" key="8">
    <source>
        <dbReference type="ARBA" id="ARBA00046235"/>
    </source>
</evidence>
<evidence type="ECO:0000259" key="10">
    <source>
        <dbReference type="Pfam" id="PF15007"/>
    </source>
</evidence>
<evidence type="ECO:0000256" key="3">
    <source>
        <dbReference type="ARBA" id="ARBA00004647"/>
    </source>
</evidence>
<gene>
    <name evidence="11" type="ORF">BN9_099640</name>
</gene>
<keyword evidence="12" id="KW-1185">Reference proteome</keyword>
<keyword evidence="7" id="KW-0206">Cytoskeleton</keyword>
<comment type="function">
    <text evidence="8">Centriole-enriched microtubule-binding protein involved in centriole biogenesis. In collaboration with CEP295 and POC1B, is required for the centriole-to-centrosome conversion by ensuring the formation of bona fide centriole wall. Functions as a linker component that maintains centrosome cohesion. Associates with CROCC and regulates its stability and localization to the centrosome.</text>
</comment>
<feature type="compositionally biased region" description="Polar residues" evidence="9">
    <location>
        <begin position="178"/>
        <end position="193"/>
    </location>
</feature>
<dbReference type="PANTHER" id="PTHR31477">
    <property type="entry name" value="CENTROSOMAL PROTEIN OF 44 KDA"/>
    <property type="match status" value="1"/>
</dbReference>
<dbReference type="GO" id="GO:0030496">
    <property type="term" value="C:midbody"/>
    <property type="evidence" value="ECO:0007669"/>
    <property type="project" value="UniProtKB-SubCell"/>
</dbReference>
<dbReference type="Pfam" id="PF15007">
    <property type="entry name" value="CEP44"/>
    <property type="match status" value="1"/>
</dbReference>
<dbReference type="GO" id="GO:0000922">
    <property type="term" value="C:spindle pole"/>
    <property type="evidence" value="ECO:0007669"/>
    <property type="project" value="UniProtKB-SubCell"/>
</dbReference>
<dbReference type="STRING" id="65357.A0A024GPV3"/>
<dbReference type="Proteomes" id="UP000053237">
    <property type="component" value="Unassembled WGS sequence"/>
</dbReference>
<comment type="subcellular location">
    <subcellularLocation>
        <location evidence="1">Cytoplasm</location>
        <location evidence="1">Cytoskeleton</location>
        <location evidence="1">Microtubule organizing center</location>
        <location evidence="1">Centrosome</location>
        <location evidence="1">Centriole</location>
    </subcellularLocation>
    <subcellularLocation>
        <location evidence="3">Cytoplasm</location>
        <location evidence="3">Cytoskeleton</location>
        <location evidence="3">Spindle pole</location>
    </subcellularLocation>
    <subcellularLocation>
        <location evidence="2">Midbody</location>
    </subcellularLocation>
</comment>
<evidence type="ECO:0000313" key="12">
    <source>
        <dbReference type="Proteomes" id="UP000053237"/>
    </source>
</evidence>
<evidence type="ECO:0000256" key="2">
    <source>
        <dbReference type="ARBA" id="ARBA00004214"/>
    </source>
</evidence>
<evidence type="ECO:0000256" key="6">
    <source>
        <dbReference type="ARBA" id="ARBA00023054"/>
    </source>
</evidence>
<dbReference type="InParanoid" id="A0A024GPV3"/>
<accession>A0A024GPV3</accession>
<dbReference type="InterPro" id="IPR033603">
    <property type="entry name" value="CEP44"/>
</dbReference>
<name>A0A024GPV3_9STRA</name>
<dbReference type="AlphaFoldDB" id="A0A024GPV3"/>